<dbReference type="GO" id="GO:0005829">
    <property type="term" value="C:cytosol"/>
    <property type="evidence" value="ECO:0007669"/>
    <property type="project" value="TreeGrafter"/>
</dbReference>
<dbReference type="Proteomes" id="UP000036850">
    <property type="component" value="Unassembled WGS sequence"/>
</dbReference>
<dbReference type="PANTHER" id="PTHR45527:SF14">
    <property type="entry name" value="PLIPASTATIN SYNTHASE SUBUNIT B"/>
    <property type="match status" value="1"/>
</dbReference>
<protein>
    <submittedName>
        <fullName evidence="1">Uncharacterized protein</fullName>
    </submittedName>
</protein>
<dbReference type="PANTHER" id="PTHR45527">
    <property type="entry name" value="NONRIBOSOMAL PEPTIDE SYNTHETASE"/>
    <property type="match status" value="1"/>
</dbReference>
<dbReference type="InterPro" id="IPR045851">
    <property type="entry name" value="AMP-bd_C_sf"/>
</dbReference>
<dbReference type="Gene3D" id="3.30.300.30">
    <property type="match status" value="1"/>
</dbReference>
<dbReference type="PATRIC" id="fig|43658.6.peg.3712"/>
<accession>A0A0L0ELB0</accession>
<dbReference type="GO" id="GO:0044550">
    <property type="term" value="P:secondary metabolite biosynthetic process"/>
    <property type="evidence" value="ECO:0007669"/>
    <property type="project" value="TreeGrafter"/>
</dbReference>
<sequence>MFLGRIDEQVKIRVFRVELGDISSQLQQITGVESAEVLCKTLATGPELVAYIKAENSAQLGALLSDCERLLGEQLPPIWYRPTLSGCNTGR</sequence>
<dbReference type="GO" id="GO:0043041">
    <property type="term" value="P:amino acid activation for nonribosomal peptide biosynthetic process"/>
    <property type="evidence" value="ECO:0007669"/>
    <property type="project" value="TreeGrafter"/>
</dbReference>
<evidence type="ECO:0000313" key="1">
    <source>
        <dbReference type="EMBL" id="KNC65254.1"/>
    </source>
</evidence>
<evidence type="ECO:0000313" key="2">
    <source>
        <dbReference type="Proteomes" id="UP000036850"/>
    </source>
</evidence>
<proteinExistence type="predicted"/>
<dbReference type="AlphaFoldDB" id="A0A0L0ELB0"/>
<organism evidence="1 2">
    <name type="scientific">Pseudoalteromonas rubra</name>
    <dbReference type="NCBI Taxonomy" id="43658"/>
    <lineage>
        <taxon>Bacteria</taxon>
        <taxon>Pseudomonadati</taxon>
        <taxon>Pseudomonadota</taxon>
        <taxon>Gammaproteobacteria</taxon>
        <taxon>Alteromonadales</taxon>
        <taxon>Pseudoalteromonadaceae</taxon>
        <taxon>Pseudoalteromonas</taxon>
    </lineage>
</organism>
<dbReference type="GO" id="GO:0031177">
    <property type="term" value="F:phosphopantetheine binding"/>
    <property type="evidence" value="ECO:0007669"/>
    <property type="project" value="TreeGrafter"/>
</dbReference>
<gene>
    <name evidence="1" type="ORF">AC626_24300</name>
</gene>
<reference evidence="2" key="1">
    <citation type="submission" date="2015-07" db="EMBL/GenBank/DDBJ databases">
        <title>Draft genome sequence of a Pseudoalteromonas rubra strain, OCN096, isolated from Kaneohe Bay, Oahu, Hawaii.</title>
        <authorList>
            <person name="Beurmann S."/>
            <person name="Ushijima B."/>
            <person name="Belcaid M."/>
            <person name="Callahan S.M."/>
            <person name="Aeby G.S."/>
        </authorList>
    </citation>
    <scope>NUCLEOTIDE SEQUENCE [LARGE SCALE GENOMIC DNA]</scope>
    <source>
        <strain evidence="2">OCN096</strain>
    </source>
</reference>
<comment type="caution">
    <text evidence="1">The sequence shown here is derived from an EMBL/GenBank/DDBJ whole genome shotgun (WGS) entry which is preliminary data.</text>
</comment>
<dbReference type="SUPFAM" id="SSF56801">
    <property type="entry name" value="Acetyl-CoA synthetase-like"/>
    <property type="match status" value="1"/>
</dbReference>
<name>A0A0L0ELB0_9GAMM</name>
<dbReference type="EMBL" id="LFZX01000339">
    <property type="protein sequence ID" value="KNC65254.1"/>
    <property type="molecule type" value="Genomic_DNA"/>
</dbReference>